<evidence type="ECO:0000313" key="2">
    <source>
        <dbReference type="WBParaSite" id="L893_g25968.t1"/>
    </source>
</evidence>
<keyword evidence="1" id="KW-1185">Reference proteome</keyword>
<dbReference type="WBParaSite" id="L893_g25968.t1">
    <property type="protein sequence ID" value="L893_g25968.t1"/>
    <property type="gene ID" value="L893_g25968"/>
</dbReference>
<reference evidence="2" key="1">
    <citation type="submission" date="2016-11" db="UniProtKB">
        <authorList>
            <consortium name="WormBaseParasite"/>
        </authorList>
    </citation>
    <scope>IDENTIFICATION</scope>
</reference>
<sequence>MRPRAPGKKCLSRYQRFASAIVSVATQDIVLSRRDVCSDECLVEAGRQDGPCALIQSANRWPKLAAGRGGLDCDFKHDRVYEPMTRRKVDNKYSFNALVEFSKEQEWRRRTARLSRAHHVVCLLDLKCQVPLNMELQGSHFLNHTLFPGTEMRDEEVSHFCLIALWPELTLTTELQIPLCHQYPYDHRYLRKKASTKGRI</sequence>
<organism evidence="1 2">
    <name type="scientific">Steinernema glaseri</name>
    <dbReference type="NCBI Taxonomy" id="37863"/>
    <lineage>
        <taxon>Eukaryota</taxon>
        <taxon>Metazoa</taxon>
        <taxon>Ecdysozoa</taxon>
        <taxon>Nematoda</taxon>
        <taxon>Chromadorea</taxon>
        <taxon>Rhabditida</taxon>
        <taxon>Tylenchina</taxon>
        <taxon>Panagrolaimomorpha</taxon>
        <taxon>Strongyloidoidea</taxon>
        <taxon>Steinernematidae</taxon>
        <taxon>Steinernema</taxon>
    </lineage>
</organism>
<dbReference type="Proteomes" id="UP000095287">
    <property type="component" value="Unplaced"/>
</dbReference>
<accession>A0A1I7ZFB6</accession>
<protein>
    <submittedName>
        <fullName evidence="2">Uncharacterized protein</fullName>
    </submittedName>
</protein>
<dbReference type="AlphaFoldDB" id="A0A1I7ZFB6"/>
<evidence type="ECO:0000313" key="1">
    <source>
        <dbReference type="Proteomes" id="UP000095287"/>
    </source>
</evidence>
<name>A0A1I7ZFB6_9BILA</name>
<proteinExistence type="predicted"/>